<feature type="transmembrane region" description="Helical" evidence="1">
    <location>
        <begin position="51"/>
        <end position="69"/>
    </location>
</feature>
<evidence type="ECO:0000313" key="4">
    <source>
        <dbReference type="EMBL" id="CAB4920707.1"/>
    </source>
</evidence>
<sequence>MKLIYAVIYGLGLGLASIFLHASIPPFGLLLSLVATGAGIWSIGRLWGGRSLRTIASLAWTVIVLRAGFPGVSDEYLIEGTAIGVSLINGGFLVLVLAILLPA</sequence>
<reference evidence="5" key="1">
    <citation type="submission" date="2020-05" db="EMBL/GenBank/DDBJ databases">
        <authorList>
            <person name="Chiriac C."/>
            <person name="Salcher M."/>
            <person name="Ghai R."/>
            <person name="Kavagutti S V."/>
        </authorList>
    </citation>
    <scope>NUCLEOTIDE SEQUENCE</scope>
</reference>
<evidence type="ECO:0000313" key="3">
    <source>
        <dbReference type="EMBL" id="CAB4804798.1"/>
    </source>
</evidence>
<evidence type="ECO:0000313" key="5">
    <source>
        <dbReference type="EMBL" id="CAB4974260.1"/>
    </source>
</evidence>
<feature type="transmembrane region" description="Helical" evidence="1">
    <location>
        <begin position="81"/>
        <end position="101"/>
    </location>
</feature>
<dbReference type="AlphaFoldDB" id="A0A6J7LZG4"/>
<dbReference type="EMBL" id="CAFBRZ010000055">
    <property type="protein sequence ID" value="CAB5155922.1"/>
    <property type="molecule type" value="Genomic_DNA"/>
</dbReference>
<dbReference type="EMBL" id="CAFBMU010000005">
    <property type="protein sequence ID" value="CAB4920707.1"/>
    <property type="molecule type" value="Genomic_DNA"/>
</dbReference>
<dbReference type="EMBL" id="CAEZYE010000002">
    <property type="protein sequence ID" value="CAB4700189.1"/>
    <property type="molecule type" value="Genomic_DNA"/>
</dbReference>
<protein>
    <submittedName>
        <fullName evidence="5">Unannotated protein</fullName>
    </submittedName>
</protein>
<feature type="transmembrane region" description="Helical" evidence="1">
    <location>
        <begin position="26"/>
        <end position="44"/>
    </location>
</feature>
<evidence type="ECO:0000313" key="2">
    <source>
        <dbReference type="EMBL" id="CAB4700189.1"/>
    </source>
</evidence>
<organism evidence="5">
    <name type="scientific">freshwater metagenome</name>
    <dbReference type="NCBI Taxonomy" id="449393"/>
    <lineage>
        <taxon>unclassified sequences</taxon>
        <taxon>metagenomes</taxon>
        <taxon>ecological metagenomes</taxon>
    </lineage>
</organism>
<keyword evidence="1" id="KW-1133">Transmembrane helix</keyword>
<name>A0A6J7LZG4_9ZZZZ</name>
<keyword evidence="1" id="KW-0812">Transmembrane</keyword>
<evidence type="ECO:0000256" key="1">
    <source>
        <dbReference type="SAM" id="Phobius"/>
    </source>
</evidence>
<dbReference type="EMBL" id="CAFAAS010000006">
    <property type="protein sequence ID" value="CAB4804798.1"/>
    <property type="molecule type" value="Genomic_DNA"/>
</dbReference>
<gene>
    <name evidence="2" type="ORF">UFOPK2655_00082</name>
    <name evidence="3" type="ORF">UFOPK3077_00774</name>
    <name evidence="4" type="ORF">UFOPK3667_00670</name>
    <name evidence="5" type="ORF">UFOPK3903_00724</name>
    <name evidence="6" type="ORF">UFOPK4444_00969</name>
</gene>
<evidence type="ECO:0000313" key="6">
    <source>
        <dbReference type="EMBL" id="CAB5155922.1"/>
    </source>
</evidence>
<keyword evidence="1" id="KW-0472">Membrane</keyword>
<proteinExistence type="predicted"/>
<accession>A0A6J7LZG4</accession>
<dbReference type="EMBL" id="CAFBOD010000006">
    <property type="protein sequence ID" value="CAB4974260.1"/>
    <property type="molecule type" value="Genomic_DNA"/>
</dbReference>